<dbReference type="AlphaFoldDB" id="A0A4V6MWT1"/>
<dbReference type="EMBL" id="ML145123">
    <property type="protein sequence ID" value="TBU58598.1"/>
    <property type="molecule type" value="Genomic_DNA"/>
</dbReference>
<sequence>MLPETNYREAYCNTALPPQTKRPKIIHTPRCHRGPAPNVRWILVADNHTKVLSTMGRAKSSGIES</sequence>
<gene>
    <name evidence="1" type="ORF">BD310DRAFT_476384</name>
</gene>
<protein>
    <submittedName>
        <fullName evidence="1">Uncharacterized protein</fullName>
    </submittedName>
</protein>
<accession>A0A4V6MWT1</accession>
<keyword evidence="2" id="KW-1185">Reference proteome</keyword>
<reference evidence="1 2" key="1">
    <citation type="submission" date="2019-01" db="EMBL/GenBank/DDBJ databases">
        <title>Draft genome sequences of three monokaryotic isolates of the white-rot basidiomycete fungus Dichomitus squalens.</title>
        <authorList>
            <consortium name="DOE Joint Genome Institute"/>
            <person name="Lopez S.C."/>
            <person name="Andreopoulos B."/>
            <person name="Pangilinan J."/>
            <person name="Lipzen A."/>
            <person name="Riley R."/>
            <person name="Ahrendt S."/>
            <person name="Ng V."/>
            <person name="Barry K."/>
            <person name="Daum C."/>
            <person name="Grigoriev I.V."/>
            <person name="Hilden K.S."/>
            <person name="Makela M.R."/>
            <person name="de Vries R.P."/>
        </authorList>
    </citation>
    <scope>NUCLEOTIDE SEQUENCE [LARGE SCALE GENOMIC DNA]</scope>
    <source>
        <strain evidence="1 2">CBS 464.89</strain>
    </source>
</reference>
<proteinExistence type="predicted"/>
<organism evidence="1 2">
    <name type="scientific">Dichomitus squalens</name>
    <dbReference type="NCBI Taxonomy" id="114155"/>
    <lineage>
        <taxon>Eukaryota</taxon>
        <taxon>Fungi</taxon>
        <taxon>Dikarya</taxon>
        <taxon>Basidiomycota</taxon>
        <taxon>Agaricomycotina</taxon>
        <taxon>Agaricomycetes</taxon>
        <taxon>Polyporales</taxon>
        <taxon>Polyporaceae</taxon>
        <taxon>Dichomitus</taxon>
    </lineage>
</organism>
<dbReference type="Proteomes" id="UP000292082">
    <property type="component" value="Unassembled WGS sequence"/>
</dbReference>
<evidence type="ECO:0000313" key="1">
    <source>
        <dbReference type="EMBL" id="TBU58598.1"/>
    </source>
</evidence>
<name>A0A4V6MWT1_9APHY</name>
<evidence type="ECO:0000313" key="2">
    <source>
        <dbReference type="Proteomes" id="UP000292082"/>
    </source>
</evidence>